<protein>
    <submittedName>
        <fullName evidence="4">General secretion pathway protein B</fullName>
    </submittedName>
</protein>
<dbReference type="GO" id="GO:0015627">
    <property type="term" value="C:type II protein secretion system complex"/>
    <property type="evidence" value="ECO:0007669"/>
    <property type="project" value="InterPro"/>
</dbReference>
<name>A0A3N1NXH6_9GAMM</name>
<evidence type="ECO:0000256" key="2">
    <source>
        <dbReference type="SAM" id="Phobius"/>
    </source>
</evidence>
<sequence>MSYILEVLKQSERQRRQGQQAPGLDTPQAMPPPPKPKGASLLPYLLVLAALLAAWLFWPSAPAPVKMPTAKVKSAAPGLDPKALSPVTLETEQPILQTPAAPVENRADSKPPSSELAQATLPPPIAEPVAVPAKEPATKTDSEAPAPEAEQTAQTEAADTEQALPSWRQLPVDVQRQLPALVVTVHIYAKEPKDRLVKINNRAYGEGAKLGNGLTLTAITPDGIELEYRQWRFTMPAY</sequence>
<dbReference type="InterPro" id="IPR032389">
    <property type="entry name" value="GspB_C"/>
</dbReference>
<feature type="compositionally biased region" description="Low complexity" evidence="1">
    <location>
        <begin position="143"/>
        <end position="162"/>
    </location>
</feature>
<dbReference type="Pfam" id="PF16537">
    <property type="entry name" value="T2SSB"/>
    <property type="match status" value="1"/>
</dbReference>
<keyword evidence="2" id="KW-0472">Membrane</keyword>
<dbReference type="STRING" id="584787.GCA_001247655_01989"/>
<evidence type="ECO:0000256" key="1">
    <source>
        <dbReference type="SAM" id="MobiDB-lite"/>
    </source>
</evidence>
<dbReference type="RefSeq" id="WP_123422569.1">
    <property type="nucleotide sequence ID" value="NZ_JBLXEP010000007.1"/>
</dbReference>
<gene>
    <name evidence="4" type="ORF">EDC28_11260</name>
</gene>
<keyword evidence="5" id="KW-1185">Reference proteome</keyword>
<evidence type="ECO:0000313" key="4">
    <source>
        <dbReference type="EMBL" id="ROQ19140.1"/>
    </source>
</evidence>
<comment type="caution">
    <text evidence="4">The sequence shown here is derived from an EMBL/GenBank/DDBJ whole genome shotgun (WGS) entry which is preliminary data.</text>
</comment>
<evidence type="ECO:0000259" key="3">
    <source>
        <dbReference type="Pfam" id="PF16537"/>
    </source>
</evidence>
<feature type="region of interest" description="Disordered" evidence="1">
    <location>
        <begin position="11"/>
        <end position="36"/>
    </location>
</feature>
<organism evidence="4 5">
    <name type="scientific">Gallaecimonas pentaromativorans</name>
    <dbReference type="NCBI Taxonomy" id="584787"/>
    <lineage>
        <taxon>Bacteria</taxon>
        <taxon>Pseudomonadati</taxon>
        <taxon>Pseudomonadota</taxon>
        <taxon>Gammaproteobacteria</taxon>
        <taxon>Enterobacterales</taxon>
        <taxon>Gallaecimonadaceae</taxon>
        <taxon>Gallaecimonas</taxon>
    </lineage>
</organism>
<dbReference type="AlphaFoldDB" id="A0A3N1NXH6"/>
<dbReference type="Proteomes" id="UP000268033">
    <property type="component" value="Unassembled WGS sequence"/>
</dbReference>
<proteinExistence type="predicted"/>
<keyword evidence="2" id="KW-1133">Transmembrane helix</keyword>
<feature type="region of interest" description="Disordered" evidence="1">
    <location>
        <begin position="96"/>
        <end position="162"/>
    </location>
</feature>
<dbReference type="EMBL" id="RJUL01000012">
    <property type="protein sequence ID" value="ROQ19140.1"/>
    <property type="molecule type" value="Genomic_DNA"/>
</dbReference>
<feature type="transmembrane region" description="Helical" evidence="2">
    <location>
        <begin position="41"/>
        <end position="58"/>
    </location>
</feature>
<accession>A0A3N1NXH6</accession>
<keyword evidence="2" id="KW-0812">Transmembrane</keyword>
<reference evidence="4 5" key="1">
    <citation type="submission" date="2018-11" db="EMBL/GenBank/DDBJ databases">
        <title>Genomic Encyclopedia of Type Strains, Phase IV (KMG-IV): sequencing the most valuable type-strain genomes for metagenomic binning, comparative biology and taxonomic classification.</title>
        <authorList>
            <person name="Goeker M."/>
        </authorList>
    </citation>
    <scope>NUCLEOTIDE SEQUENCE [LARGE SCALE GENOMIC DNA]</scope>
    <source>
        <strain evidence="4 5">DSM 21945</strain>
    </source>
</reference>
<feature type="domain" description="Type II secretion system protein GspB C-terminal" evidence="3">
    <location>
        <begin position="178"/>
        <end position="237"/>
    </location>
</feature>
<evidence type="ECO:0000313" key="5">
    <source>
        <dbReference type="Proteomes" id="UP000268033"/>
    </source>
</evidence>